<dbReference type="EMBL" id="CAXITT010000020">
    <property type="protein sequence ID" value="CAL1527632.1"/>
    <property type="molecule type" value="Genomic_DNA"/>
</dbReference>
<name>A0AAV2H1S2_LYMST</name>
<evidence type="ECO:0000313" key="1">
    <source>
        <dbReference type="EMBL" id="CAL1527632.1"/>
    </source>
</evidence>
<evidence type="ECO:0000313" key="2">
    <source>
        <dbReference type="Proteomes" id="UP001497497"/>
    </source>
</evidence>
<comment type="caution">
    <text evidence="1">The sequence shown here is derived from an EMBL/GenBank/DDBJ whole genome shotgun (WGS) entry which is preliminary data.</text>
</comment>
<feature type="non-terminal residue" evidence="1">
    <location>
        <position position="39"/>
    </location>
</feature>
<protein>
    <submittedName>
        <fullName evidence="1">Uncharacterized protein</fullName>
    </submittedName>
</protein>
<dbReference type="AlphaFoldDB" id="A0AAV2H1S2"/>
<dbReference type="Proteomes" id="UP001497497">
    <property type="component" value="Unassembled WGS sequence"/>
</dbReference>
<sequence>MSDLGEYLEGEARCNFLITKMKEIKSIYMNLKSEVASID</sequence>
<proteinExistence type="predicted"/>
<keyword evidence="2" id="KW-1185">Reference proteome</keyword>
<accession>A0AAV2H1S2</accession>
<reference evidence="1 2" key="1">
    <citation type="submission" date="2024-04" db="EMBL/GenBank/DDBJ databases">
        <authorList>
            <consortium name="Genoscope - CEA"/>
            <person name="William W."/>
        </authorList>
    </citation>
    <scope>NUCLEOTIDE SEQUENCE [LARGE SCALE GENOMIC DNA]</scope>
</reference>
<gene>
    <name evidence="1" type="ORF">GSLYS_00001802001</name>
</gene>
<organism evidence="1 2">
    <name type="scientific">Lymnaea stagnalis</name>
    <name type="common">Great pond snail</name>
    <name type="synonym">Helix stagnalis</name>
    <dbReference type="NCBI Taxonomy" id="6523"/>
    <lineage>
        <taxon>Eukaryota</taxon>
        <taxon>Metazoa</taxon>
        <taxon>Spiralia</taxon>
        <taxon>Lophotrochozoa</taxon>
        <taxon>Mollusca</taxon>
        <taxon>Gastropoda</taxon>
        <taxon>Heterobranchia</taxon>
        <taxon>Euthyneura</taxon>
        <taxon>Panpulmonata</taxon>
        <taxon>Hygrophila</taxon>
        <taxon>Lymnaeoidea</taxon>
        <taxon>Lymnaeidae</taxon>
        <taxon>Lymnaea</taxon>
    </lineage>
</organism>